<sequence length="105" mass="11696">MSNLLLACTCLLVASVPLLAHPITDSAEMSYMGPLSVVDGGANRPDGPGLIYAEFSRQGLLPSQMKRDAFLEKQSLDNPLSRFYGIRKQYMKREGTSECFWKYCV</sequence>
<evidence type="ECO:0000313" key="2">
    <source>
        <dbReference type="Proteomes" id="UP001157502"/>
    </source>
</evidence>
<keyword evidence="2" id="KW-1185">Reference proteome</keyword>
<gene>
    <name evidence="1" type="ORF">DPEC_G00010760</name>
</gene>
<proteinExistence type="predicted"/>
<dbReference type="EMBL" id="CM055728">
    <property type="protein sequence ID" value="KAJ8016765.1"/>
    <property type="molecule type" value="Genomic_DNA"/>
</dbReference>
<protein>
    <submittedName>
        <fullName evidence="1">Uncharacterized protein</fullName>
    </submittedName>
</protein>
<evidence type="ECO:0000313" key="1">
    <source>
        <dbReference type="EMBL" id="KAJ8016765.1"/>
    </source>
</evidence>
<name>A0ACC2HM98_DALPE</name>
<dbReference type="Proteomes" id="UP001157502">
    <property type="component" value="Chromosome 1"/>
</dbReference>
<reference evidence="1" key="1">
    <citation type="submission" date="2021-05" db="EMBL/GenBank/DDBJ databases">
        <authorList>
            <person name="Pan Q."/>
            <person name="Jouanno E."/>
            <person name="Zahm M."/>
            <person name="Klopp C."/>
            <person name="Cabau C."/>
            <person name="Louis A."/>
            <person name="Berthelot C."/>
            <person name="Parey E."/>
            <person name="Roest Crollius H."/>
            <person name="Montfort J."/>
            <person name="Robinson-Rechavi M."/>
            <person name="Bouchez O."/>
            <person name="Lampietro C."/>
            <person name="Lopez Roques C."/>
            <person name="Donnadieu C."/>
            <person name="Postlethwait J."/>
            <person name="Bobe J."/>
            <person name="Dillon D."/>
            <person name="Chandos A."/>
            <person name="von Hippel F."/>
            <person name="Guiguen Y."/>
        </authorList>
    </citation>
    <scope>NUCLEOTIDE SEQUENCE</scope>
    <source>
        <strain evidence="1">YG-Jan2019</strain>
    </source>
</reference>
<organism evidence="1 2">
    <name type="scientific">Dallia pectoralis</name>
    <name type="common">Alaska blackfish</name>
    <dbReference type="NCBI Taxonomy" id="75939"/>
    <lineage>
        <taxon>Eukaryota</taxon>
        <taxon>Metazoa</taxon>
        <taxon>Chordata</taxon>
        <taxon>Craniata</taxon>
        <taxon>Vertebrata</taxon>
        <taxon>Euteleostomi</taxon>
        <taxon>Actinopterygii</taxon>
        <taxon>Neopterygii</taxon>
        <taxon>Teleostei</taxon>
        <taxon>Protacanthopterygii</taxon>
        <taxon>Esociformes</taxon>
        <taxon>Umbridae</taxon>
        <taxon>Dallia</taxon>
    </lineage>
</organism>
<accession>A0ACC2HM98</accession>
<comment type="caution">
    <text evidence="1">The sequence shown here is derived from an EMBL/GenBank/DDBJ whole genome shotgun (WGS) entry which is preliminary data.</text>
</comment>